<reference evidence="2" key="3">
    <citation type="submission" date="2010-09" db="EMBL/GenBank/DDBJ databases">
        <title>Annotation of Gaeumannomyces graminis var. tritici R3-111a-1.</title>
        <authorList>
            <consortium name="The Broad Institute Genome Sequencing Platform"/>
            <person name="Ma L.-J."/>
            <person name="Dead R."/>
            <person name="Young S.K."/>
            <person name="Zeng Q."/>
            <person name="Gargeya S."/>
            <person name="Fitzgerald M."/>
            <person name="Haas B."/>
            <person name="Abouelleil A."/>
            <person name="Alvarado L."/>
            <person name="Arachchi H.M."/>
            <person name="Berlin A."/>
            <person name="Brown A."/>
            <person name="Chapman S.B."/>
            <person name="Chen Z."/>
            <person name="Dunbar C."/>
            <person name="Freedman E."/>
            <person name="Gearin G."/>
            <person name="Gellesch M."/>
            <person name="Goldberg J."/>
            <person name="Griggs A."/>
            <person name="Gujja S."/>
            <person name="Heiman D."/>
            <person name="Howarth C."/>
            <person name="Larson L."/>
            <person name="Lui A."/>
            <person name="MacDonald P.J.P."/>
            <person name="Mehta T."/>
            <person name="Montmayeur A."/>
            <person name="Murphy C."/>
            <person name="Neiman D."/>
            <person name="Pearson M."/>
            <person name="Priest M."/>
            <person name="Roberts A."/>
            <person name="Saif S."/>
            <person name="Shea T."/>
            <person name="Shenoy N."/>
            <person name="Sisk P."/>
            <person name="Stolte C."/>
            <person name="Sykes S."/>
            <person name="Yandava C."/>
            <person name="Wortman J."/>
            <person name="Nusbaum C."/>
            <person name="Birren B."/>
        </authorList>
    </citation>
    <scope>NUCLEOTIDE SEQUENCE</scope>
    <source>
        <strain evidence="2">R3-111a-1</strain>
    </source>
</reference>
<gene>
    <name evidence="3" type="primary">20349149</name>
    <name evidence="2" type="ORF">GGTG_08691</name>
</gene>
<feature type="compositionally biased region" description="Basic and acidic residues" evidence="1">
    <location>
        <begin position="1"/>
        <end position="10"/>
    </location>
</feature>
<feature type="region of interest" description="Disordered" evidence="1">
    <location>
        <begin position="1"/>
        <end position="22"/>
    </location>
</feature>
<reference evidence="3" key="4">
    <citation type="journal article" date="2015" name="G3 (Bethesda)">
        <title>Genome sequences of three phytopathogenic species of the Magnaporthaceae family of fungi.</title>
        <authorList>
            <person name="Okagaki L.H."/>
            <person name="Nunes C.C."/>
            <person name="Sailsbery J."/>
            <person name="Clay B."/>
            <person name="Brown D."/>
            <person name="John T."/>
            <person name="Oh Y."/>
            <person name="Young N."/>
            <person name="Fitzgerald M."/>
            <person name="Haas B.J."/>
            <person name="Zeng Q."/>
            <person name="Young S."/>
            <person name="Adiconis X."/>
            <person name="Fan L."/>
            <person name="Levin J.Z."/>
            <person name="Mitchell T.K."/>
            <person name="Okubara P.A."/>
            <person name="Farman M.L."/>
            <person name="Kohn L.M."/>
            <person name="Birren B."/>
            <person name="Ma L.-J."/>
            <person name="Dean R.A."/>
        </authorList>
    </citation>
    <scope>NUCLEOTIDE SEQUENCE</scope>
    <source>
        <strain evidence="3">R3-111a-1</strain>
    </source>
</reference>
<dbReference type="RefSeq" id="XP_009224797.1">
    <property type="nucleotide sequence ID" value="XM_009226533.1"/>
</dbReference>
<sequence>MAVYKQHSDQRSLWASSPSSAVDSASRITLDRAGAWTAAHHLQDASPIGRRSAARSTPSRTVWNADAKYFSISKSKNPVPRKYDRQDTSPSPSYLSGGSLPATAVQEMSRHAGSLAAPIPGVSIFRDLGTRKRLAVFSGPKLSEARPDSSSRPPAPPQNCGVSGGRCKGWGAGHGNVIS</sequence>
<feature type="region of interest" description="Disordered" evidence="1">
    <location>
        <begin position="137"/>
        <end position="179"/>
    </location>
</feature>
<name>J3P5A2_GAET3</name>
<reference evidence="2" key="2">
    <citation type="submission" date="2010-07" db="EMBL/GenBank/DDBJ databases">
        <authorList>
            <consortium name="The Broad Institute Genome Sequencing Platform"/>
            <consortium name="Broad Institute Genome Sequencing Center for Infectious Disease"/>
            <person name="Ma L.-J."/>
            <person name="Dead R."/>
            <person name="Young S."/>
            <person name="Zeng Q."/>
            <person name="Koehrsen M."/>
            <person name="Alvarado L."/>
            <person name="Berlin A."/>
            <person name="Chapman S.B."/>
            <person name="Chen Z."/>
            <person name="Freedman E."/>
            <person name="Gellesch M."/>
            <person name="Goldberg J."/>
            <person name="Griggs A."/>
            <person name="Gujja S."/>
            <person name="Heilman E.R."/>
            <person name="Heiman D."/>
            <person name="Hepburn T."/>
            <person name="Howarth C."/>
            <person name="Jen D."/>
            <person name="Larson L."/>
            <person name="Mehta T."/>
            <person name="Neiman D."/>
            <person name="Pearson M."/>
            <person name="Roberts A."/>
            <person name="Saif S."/>
            <person name="Shea T."/>
            <person name="Shenoy N."/>
            <person name="Sisk P."/>
            <person name="Stolte C."/>
            <person name="Sykes S."/>
            <person name="Walk T."/>
            <person name="White J."/>
            <person name="Yandava C."/>
            <person name="Haas B."/>
            <person name="Nusbaum C."/>
            <person name="Birren B."/>
        </authorList>
    </citation>
    <scope>NUCLEOTIDE SEQUENCE</scope>
    <source>
        <strain evidence="2">R3-111a-1</strain>
    </source>
</reference>
<accession>J3P5A2</accession>
<dbReference type="EnsemblFungi" id="EJT74853">
    <property type="protein sequence ID" value="EJT74853"/>
    <property type="gene ID" value="GGTG_08691"/>
</dbReference>
<feature type="region of interest" description="Disordered" evidence="1">
    <location>
        <begin position="74"/>
        <end position="100"/>
    </location>
</feature>
<feature type="compositionally biased region" description="Low complexity" evidence="1">
    <location>
        <begin position="12"/>
        <end position="22"/>
    </location>
</feature>
<proteinExistence type="predicted"/>
<evidence type="ECO:0000256" key="1">
    <source>
        <dbReference type="SAM" id="MobiDB-lite"/>
    </source>
</evidence>
<dbReference type="EMBL" id="GL385398">
    <property type="protein sequence ID" value="EJT74853.1"/>
    <property type="molecule type" value="Genomic_DNA"/>
</dbReference>
<dbReference type="GeneID" id="20349149"/>
<reference evidence="3" key="5">
    <citation type="submission" date="2018-04" db="UniProtKB">
        <authorList>
            <consortium name="EnsemblFungi"/>
        </authorList>
    </citation>
    <scope>IDENTIFICATION</scope>
    <source>
        <strain evidence="3">R3-111a-1</strain>
    </source>
</reference>
<organism evidence="2">
    <name type="scientific">Gaeumannomyces tritici (strain R3-111a-1)</name>
    <name type="common">Wheat and barley take-all root rot fungus</name>
    <name type="synonym">Gaeumannomyces graminis var. tritici</name>
    <dbReference type="NCBI Taxonomy" id="644352"/>
    <lineage>
        <taxon>Eukaryota</taxon>
        <taxon>Fungi</taxon>
        <taxon>Dikarya</taxon>
        <taxon>Ascomycota</taxon>
        <taxon>Pezizomycotina</taxon>
        <taxon>Sordariomycetes</taxon>
        <taxon>Sordariomycetidae</taxon>
        <taxon>Magnaporthales</taxon>
        <taxon>Magnaporthaceae</taxon>
        <taxon>Gaeumannomyces</taxon>
    </lineage>
</organism>
<feature type="compositionally biased region" description="Low complexity" evidence="1">
    <location>
        <begin position="89"/>
        <end position="100"/>
    </location>
</feature>
<dbReference type="HOGENOM" id="CLU_1503540_0_0_1"/>
<evidence type="ECO:0000313" key="2">
    <source>
        <dbReference type="EMBL" id="EJT74853.1"/>
    </source>
</evidence>
<reference evidence="4" key="1">
    <citation type="submission" date="2010-07" db="EMBL/GenBank/DDBJ databases">
        <title>The genome sequence of Gaeumannomyces graminis var. tritici strain R3-111a-1.</title>
        <authorList>
            <consortium name="The Broad Institute Genome Sequencing Platform"/>
            <person name="Ma L.-J."/>
            <person name="Dead R."/>
            <person name="Young S."/>
            <person name="Zeng Q."/>
            <person name="Koehrsen M."/>
            <person name="Alvarado L."/>
            <person name="Berlin A."/>
            <person name="Chapman S.B."/>
            <person name="Chen Z."/>
            <person name="Freedman E."/>
            <person name="Gellesch M."/>
            <person name="Goldberg J."/>
            <person name="Griggs A."/>
            <person name="Gujja S."/>
            <person name="Heilman E.R."/>
            <person name="Heiman D."/>
            <person name="Hepburn T."/>
            <person name="Howarth C."/>
            <person name="Jen D."/>
            <person name="Larson L."/>
            <person name="Mehta T."/>
            <person name="Neiman D."/>
            <person name="Pearson M."/>
            <person name="Roberts A."/>
            <person name="Saif S."/>
            <person name="Shea T."/>
            <person name="Shenoy N."/>
            <person name="Sisk P."/>
            <person name="Stolte C."/>
            <person name="Sykes S."/>
            <person name="Walk T."/>
            <person name="White J."/>
            <person name="Yandava C."/>
            <person name="Haas B."/>
            <person name="Nusbaum C."/>
            <person name="Birren B."/>
        </authorList>
    </citation>
    <scope>NUCLEOTIDE SEQUENCE [LARGE SCALE GENOMIC DNA]</scope>
    <source>
        <strain evidence="4">R3-111a-1</strain>
    </source>
</reference>
<dbReference type="AlphaFoldDB" id="J3P5A2"/>
<dbReference type="VEuPathDB" id="FungiDB:GGTG_08691"/>
<keyword evidence="4" id="KW-1185">Reference proteome</keyword>
<evidence type="ECO:0000313" key="3">
    <source>
        <dbReference type="EnsemblFungi" id="EJT74853"/>
    </source>
</evidence>
<evidence type="ECO:0000313" key="4">
    <source>
        <dbReference type="Proteomes" id="UP000006039"/>
    </source>
</evidence>
<protein>
    <submittedName>
        <fullName evidence="2 3">Uncharacterized protein</fullName>
    </submittedName>
</protein>
<feature type="compositionally biased region" description="Gly residues" evidence="1">
    <location>
        <begin position="162"/>
        <end position="179"/>
    </location>
</feature>
<dbReference type="Proteomes" id="UP000006039">
    <property type="component" value="Unassembled WGS sequence"/>
</dbReference>